<dbReference type="Pfam" id="PF02361">
    <property type="entry name" value="CbiQ"/>
    <property type="match status" value="1"/>
</dbReference>
<reference key="2">
    <citation type="submission" date="2011-05" db="EMBL/GenBank/DDBJ databases">
        <title>The Genome of Mycoplasma haemofelis Strain Ohio2, a pathogenic hemoplasma of the cat.</title>
        <authorList>
            <person name="Santos A.P."/>
            <person name="Guimaraes A.M.S."/>
            <person name="SanMiguel P.J."/>
            <person name="Martin S.W."/>
            <person name="Messick J.B."/>
        </authorList>
    </citation>
    <scope>NUCLEOTIDE SEQUENCE</scope>
    <source>
        <strain>Ohio2</strain>
    </source>
</reference>
<evidence type="ECO:0000256" key="5">
    <source>
        <dbReference type="SAM" id="Phobius"/>
    </source>
</evidence>
<dbReference type="eggNOG" id="COG0619">
    <property type="taxonomic scope" value="Bacteria"/>
</dbReference>
<dbReference type="EMBL" id="CP002808">
    <property type="protein sequence ID" value="AEG72427.1"/>
    <property type="molecule type" value="Genomic_DNA"/>
</dbReference>
<feature type="transmembrane region" description="Helical" evidence="5">
    <location>
        <begin position="20"/>
        <end position="53"/>
    </location>
</feature>
<evidence type="ECO:0000256" key="3">
    <source>
        <dbReference type="ARBA" id="ARBA00022989"/>
    </source>
</evidence>
<dbReference type="GO" id="GO:0005886">
    <property type="term" value="C:plasma membrane"/>
    <property type="evidence" value="ECO:0007669"/>
    <property type="project" value="TreeGrafter"/>
</dbReference>
<evidence type="ECO:0000256" key="4">
    <source>
        <dbReference type="ARBA" id="ARBA00023136"/>
    </source>
</evidence>
<dbReference type="PANTHER" id="PTHR33514:SF13">
    <property type="entry name" value="PROTEIN ABCI12, CHLOROPLASTIC"/>
    <property type="match status" value="1"/>
</dbReference>
<organism evidence="6 7">
    <name type="scientific">Mycoplasma haemofelis (strain Ohio2)</name>
    <dbReference type="NCBI Taxonomy" id="859194"/>
    <lineage>
        <taxon>Bacteria</taxon>
        <taxon>Bacillati</taxon>
        <taxon>Mycoplasmatota</taxon>
        <taxon>Mollicutes</taxon>
        <taxon>Mycoplasmataceae</taxon>
        <taxon>Mycoplasma</taxon>
    </lineage>
</organism>
<keyword evidence="4 5" id="KW-0472">Membrane</keyword>
<dbReference type="BioCyc" id="MHAE859194:G1GR7-124-MONOMER"/>
<name>F6FFW1_MYCHI</name>
<comment type="subcellular location">
    <subcellularLocation>
        <location evidence="1">Membrane</location>
        <topology evidence="1">Multi-pass membrane protein</topology>
    </subcellularLocation>
</comment>
<accession>F6FFW1</accession>
<evidence type="ECO:0000256" key="2">
    <source>
        <dbReference type="ARBA" id="ARBA00022692"/>
    </source>
</evidence>
<reference evidence="6 7" key="1">
    <citation type="journal article" date="2011" name="J. Bacteriol.">
        <title>Complete genome sequences of two hemotropic Mycoplasmas, Mycoplasma haemofelis strain Ohio2 and Mycoplasma suis strain Illinois.</title>
        <authorList>
            <person name="Messick J.B."/>
            <person name="Santos A.P."/>
            <person name="Guimaraes A.M."/>
        </authorList>
    </citation>
    <scope>NUCLEOTIDE SEQUENCE [LARGE SCALE GENOMIC DNA]</scope>
    <source>
        <strain evidence="6 7">Ohio2</strain>
    </source>
</reference>
<evidence type="ECO:0000313" key="6">
    <source>
        <dbReference type="EMBL" id="AEG72427.1"/>
    </source>
</evidence>
<dbReference type="PANTHER" id="PTHR33514">
    <property type="entry name" value="PROTEIN ABCI12, CHLOROPLASTIC"/>
    <property type="match status" value="1"/>
</dbReference>
<protein>
    <submittedName>
        <fullName evidence="6">Cobalt ABC transporter permease protein, CbiQ</fullName>
    </submittedName>
</protein>
<sequence>MYLENSYEPKDTPIHNLNPLVKFLIFLLIIFLLFLKITFLAQGVIFLILLLVIKYSDSQEWIMKHGVPSYLFLLGFLFMVNFVFMKSPGFWTENALHGYKDIFGRIGAHHTTGEDKVKHGWFFGGHLLKTSSSQHIALKSSAKCIERIIGWTSSCCSTCSTDSYTLPSTGKWRIVPINVNGDVKYTAFMPAWYTISSFQIVNTFSLANKIIIVIILSSIFTTTSPMTSFTYCLEDIFRPLSAIKLPAKLMALTVAISLRFVPSLITESFRIIRAQASRGIDYKNGKFVDKVNALRSLFIPVFVISFLKSDELAAAMTARGYRPQENRTSFRIYGVKGWELLVMFCCTLVISCLYYLHFNHYYLSSFGNAELLISIAS</sequence>
<keyword evidence="3 5" id="KW-1133">Transmembrane helix</keyword>
<feature type="transmembrane region" description="Helical" evidence="5">
    <location>
        <begin position="337"/>
        <end position="356"/>
    </location>
</feature>
<dbReference type="AlphaFoldDB" id="F6FFW1"/>
<dbReference type="KEGG" id="mhf:MHF_0125"/>
<evidence type="ECO:0000313" key="7">
    <source>
        <dbReference type="Proteomes" id="UP000007952"/>
    </source>
</evidence>
<feature type="transmembrane region" description="Helical" evidence="5">
    <location>
        <begin position="65"/>
        <end position="84"/>
    </location>
</feature>
<proteinExistence type="predicted"/>
<dbReference type="InterPro" id="IPR003339">
    <property type="entry name" value="ABC/ECF_trnsptr_transmembrane"/>
</dbReference>
<dbReference type="Proteomes" id="UP000007952">
    <property type="component" value="Chromosome"/>
</dbReference>
<dbReference type="HOGENOM" id="CLU_056469_2_2_14"/>
<evidence type="ECO:0000256" key="1">
    <source>
        <dbReference type="ARBA" id="ARBA00004141"/>
    </source>
</evidence>
<dbReference type="CDD" id="cd16914">
    <property type="entry name" value="EcfT"/>
    <property type="match status" value="1"/>
</dbReference>
<dbReference type="STRING" id="859194.MHF_0125"/>
<keyword evidence="2 5" id="KW-0812">Transmembrane</keyword>
<gene>
    <name evidence="6" type="primary">cbiQ</name>
    <name evidence="6" type="ordered locus">MHF_0125</name>
</gene>